<feature type="transmembrane region" description="Helical" evidence="8">
    <location>
        <begin position="258"/>
        <end position="278"/>
    </location>
</feature>
<dbReference type="Pfam" id="PF07690">
    <property type="entry name" value="MFS_1"/>
    <property type="match status" value="1"/>
</dbReference>
<dbReference type="InterPro" id="IPR011701">
    <property type="entry name" value="MFS"/>
</dbReference>
<evidence type="ECO:0000256" key="3">
    <source>
        <dbReference type="ARBA" id="ARBA00022448"/>
    </source>
</evidence>
<dbReference type="PANTHER" id="PTHR43184">
    <property type="entry name" value="MAJOR FACILITATOR SUPERFAMILY TRANSPORTER 16, ISOFORM B"/>
    <property type="match status" value="1"/>
</dbReference>
<dbReference type="InterPro" id="IPR036259">
    <property type="entry name" value="MFS_trans_sf"/>
</dbReference>
<dbReference type="PIRSF" id="PIRSF002808">
    <property type="entry name" value="Hexose_phosphate_transp"/>
    <property type="match status" value="1"/>
</dbReference>
<keyword evidence="4" id="KW-0762">Sugar transport</keyword>
<keyword evidence="6 8" id="KW-1133">Transmembrane helix</keyword>
<feature type="transmembrane region" description="Helical" evidence="8">
    <location>
        <begin position="168"/>
        <end position="186"/>
    </location>
</feature>
<dbReference type="PROSITE" id="PS50850">
    <property type="entry name" value="MFS"/>
    <property type="match status" value="1"/>
</dbReference>
<feature type="transmembrane region" description="Helical" evidence="8">
    <location>
        <begin position="47"/>
        <end position="66"/>
    </location>
</feature>
<gene>
    <name evidence="11" type="primary">LOC102809396</name>
</gene>
<dbReference type="PANTHER" id="PTHR43184:SF30">
    <property type="entry name" value="MFS DOMAIN-CONTAINING PROTEIN"/>
    <property type="match status" value="1"/>
</dbReference>
<dbReference type="RefSeq" id="XP_006825125.1">
    <property type="nucleotide sequence ID" value="XM_006825062.1"/>
</dbReference>
<feature type="transmembrane region" description="Helical" evidence="8">
    <location>
        <begin position="385"/>
        <end position="404"/>
    </location>
</feature>
<keyword evidence="7 8" id="KW-0472">Membrane</keyword>
<evidence type="ECO:0000256" key="4">
    <source>
        <dbReference type="ARBA" id="ARBA00022597"/>
    </source>
</evidence>
<feature type="transmembrane region" description="Helical" evidence="8">
    <location>
        <begin position="78"/>
        <end position="96"/>
    </location>
</feature>
<evidence type="ECO:0000313" key="10">
    <source>
        <dbReference type="Proteomes" id="UP000694865"/>
    </source>
</evidence>
<dbReference type="GeneID" id="102809396"/>
<evidence type="ECO:0000256" key="2">
    <source>
        <dbReference type="ARBA" id="ARBA00009598"/>
    </source>
</evidence>
<reference evidence="11" key="1">
    <citation type="submission" date="2025-08" db="UniProtKB">
        <authorList>
            <consortium name="RefSeq"/>
        </authorList>
    </citation>
    <scope>IDENTIFICATION</scope>
    <source>
        <tissue evidence="11">Testes</tissue>
    </source>
</reference>
<dbReference type="Gene3D" id="1.20.1250.20">
    <property type="entry name" value="MFS general substrate transporter like domains"/>
    <property type="match status" value="2"/>
</dbReference>
<evidence type="ECO:0000256" key="6">
    <source>
        <dbReference type="ARBA" id="ARBA00022989"/>
    </source>
</evidence>
<evidence type="ECO:0000256" key="1">
    <source>
        <dbReference type="ARBA" id="ARBA00004141"/>
    </source>
</evidence>
<protein>
    <submittedName>
        <fullName evidence="11">Sugar phosphate exchanger 2-like</fullName>
    </submittedName>
</protein>
<dbReference type="InterPro" id="IPR000849">
    <property type="entry name" value="Sugar_P_transporter"/>
</dbReference>
<feature type="transmembrane region" description="Helical" evidence="8">
    <location>
        <begin position="133"/>
        <end position="156"/>
    </location>
</feature>
<accession>A0ABM0MYN4</accession>
<keyword evidence="10" id="KW-1185">Reference proteome</keyword>
<feature type="transmembrane region" description="Helical" evidence="8">
    <location>
        <begin position="290"/>
        <end position="308"/>
    </location>
</feature>
<proteinExistence type="inferred from homology"/>
<feature type="transmembrane region" description="Helical" evidence="8">
    <location>
        <begin position="221"/>
        <end position="243"/>
    </location>
</feature>
<name>A0ABM0MYN4_SACKO</name>
<comment type="subcellular location">
    <subcellularLocation>
        <location evidence="1">Membrane</location>
        <topology evidence="1">Multi-pass membrane protein</topology>
    </subcellularLocation>
</comment>
<dbReference type="SUPFAM" id="SSF103473">
    <property type="entry name" value="MFS general substrate transporter"/>
    <property type="match status" value="1"/>
</dbReference>
<evidence type="ECO:0000256" key="8">
    <source>
        <dbReference type="SAM" id="Phobius"/>
    </source>
</evidence>
<dbReference type="Proteomes" id="UP000694865">
    <property type="component" value="Unplaced"/>
</dbReference>
<organism evidence="10 11">
    <name type="scientific">Saccoglossus kowalevskii</name>
    <name type="common">Acorn worm</name>
    <dbReference type="NCBI Taxonomy" id="10224"/>
    <lineage>
        <taxon>Eukaryota</taxon>
        <taxon>Metazoa</taxon>
        <taxon>Hemichordata</taxon>
        <taxon>Enteropneusta</taxon>
        <taxon>Harrimaniidae</taxon>
        <taxon>Saccoglossus</taxon>
    </lineage>
</organism>
<evidence type="ECO:0000313" key="11">
    <source>
        <dbReference type="RefSeq" id="XP_006825125.1"/>
    </source>
</evidence>
<evidence type="ECO:0000256" key="5">
    <source>
        <dbReference type="ARBA" id="ARBA00022692"/>
    </source>
</evidence>
<keyword evidence="3" id="KW-0813">Transport</keyword>
<feature type="transmembrane region" description="Helical" evidence="8">
    <location>
        <begin position="356"/>
        <end position="379"/>
    </location>
</feature>
<feature type="domain" description="Major facilitator superfamily (MFS) profile" evidence="9">
    <location>
        <begin position="12"/>
        <end position="407"/>
    </location>
</feature>
<dbReference type="InterPro" id="IPR020846">
    <property type="entry name" value="MFS_dom"/>
</dbReference>
<sequence length="421" mass="46696">MTALRVKWRHIIFLVTWLAYASSYLLRKPLGVIKADLESELGLSKTQLGWLDTSLLLPYAAIQLFLGSFGDRFGARKVLSSCLIISSISMVTFGMWSSYPVFAFLLFCNGAAQSQIWPSCIKGLGEWFSGQQLNTILGTWGTCVFAGGVMGTSLAVYLQSMYGWRSTFLLPSFIVIFLGILVSLLLKKPNKSHIEVDTVNISESTSTQQQLTFWQIWKVPMLAEISITMFCVKIVRYCMYMWLPMYLHQFLGYGKSEAGMLSTTFEIGGVAGSIVLGYTVDRWFAGKTILGVMVAIILSAIGFILFLLTSDYGWMFQVTCLLLCGMCNCGPDAILSGTLPLEIAMGRNIQSSLSGFINGFGTIGTILQGPIIGVIVQYYNWMVVFYFMILTSLIGALSMFRASLVKKQSNLKIESRDDLLI</sequence>
<evidence type="ECO:0000259" key="9">
    <source>
        <dbReference type="PROSITE" id="PS50850"/>
    </source>
</evidence>
<evidence type="ECO:0000256" key="7">
    <source>
        <dbReference type="ARBA" id="ARBA00023136"/>
    </source>
</evidence>
<comment type="similarity">
    <text evidence="2">Belongs to the major facilitator superfamily. Organophosphate:Pi antiporter (OPA) (TC 2.A.1.4) family.</text>
</comment>
<keyword evidence="5 8" id="KW-0812">Transmembrane</keyword>